<evidence type="ECO:0000256" key="1">
    <source>
        <dbReference type="SAM" id="MobiDB-lite"/>
    </source>
</evidence>
<proteinExistence type="predicted"/>
<evidence type="ECO:0000313" key="3">
    <source>
        <dbReference type="Proteomes" id="UP000294664"/>
    </source>
</evidence>
<dbReference type="AlphaFoldDB" id="A0A4R3M1Q2"/>
<gene>
    <name evidence="2" type="ORF">EDC64_102132</name>
</gene>
<feature type="region of interest" description="Disordered" evidence="1">
    <location>
        <begin position="51"/>
        <end position="111"/>
    </location>
</feature>
<sequence>MSPAEQRPKPLSTSERRRQIEESVAVAMDRYKSEGDLMRTKTERLKALREAHQSAMSAEAAEGKTAKAPAKTSARANEKAGVTPPKAVRKTTSAAAKPAADPARKRQPAKV</sequence>
<accession>A0A4R3M1Q2</accession>
<protein>
    <submittedName>
        <fullName evidence="2">Uncharacterized protein</fullName>
    </submittedName>
</protein>
<dbReference type="EMBL" id="SMAI01000002">
    <property type="protein sequence ID" value="TCT06653.1"/>
    <property type="molecule type" value="Genomic_DNA"/>
</dbReference>
<dbReference type="Proteomes" id="UP000294664">
    <property type="component" value="Unassembled WGS sequence"/>
</dbReference>
<name>A0A4R3M1Q2_9HYPH</name>
<evidence type="ECO:0000313" key="2">
    <source>
        <dbReference type="EMBL" id="TCT06653.1"/>
    </source>
</evidence>
<feature type="region of interest" description="Disordered" evidence="1">
    <location>
        <begin position="1"/>
        <end position="21"/>
    </location>
</feature>
<keyword evidence="3" id="KW-1185">Reference proteome</keyword>
<comment type="caution">
    <text evidence="2">The sequence shown here is derived from an EMBL/GenBank/DDBJ whole genome shotgun (WGS) entry which is preliminary data.</text>
</comment>
<dbReference type="RefSeq" id="WP_132030138.1">
    <property type="nucleotide sequence ID" value="NZ_SMAI01000002.1"/>
</dbReference>
<reference evidence="2 3" key="1">
    <citation type="submission" date="2019-03" db="EMBL/GenBank/DDBJ databases">
        <title>Genomic Encyclopedia of Type Strains, Phase IV (KMG-IV): sequencing the most valuable type-strain genomes for metagenomic binning, comparative biology and taxonomic classification.</title>
        <authorList>
            <person name="Goeker M."/>
        </authorList>
    </citation>
    <scope>NUCLEOTIDE SEQUENCE [LARGE SCALE GENOMIC DNA]</scope>
    <source>
        <strain evidence="2 3">DSM 9035</strain>
    </source>
</reference>
<organism evidence="2 3">
    <name type="scientific">Aquabacter spiritensis</name>
    <dbReference type="NCBI Taxonomy" id="933073"/>
    <lineage>
        <taxon>Bacteria</taxon>
        <taxon>Pseudomonadati</taxon>
        <taxon>Pseudomonadota</taxon>
        <taxon>Alphaproteobacteria</taxon>
        <taxon>Hyphomicrobiales</taxon>
        <taxon>Xanthobacteraceae</taxon>
        <taxon>Aquabacter</taxon>
    </lineage>
</organism>